<evidence type="ECO:0000313" key="3">
    <source>
        <dbReference type="Proteomes" id="UP001501759"/>
    </source>
</evidence>
<accession>A0ABP9J317</accession>
<evidence type="ECO:0000313" key="2">
    <source>
        <dbReference type="EMBL" id="GAA5016345.1"/>
    </source>
</evidence>
<comment type="caution">
    <text evidence="2">The sequence shown here is derived from an EMBL/GenBank/DDBJ whole genome shotgun (WGS) entry which is preliminary data.</text>
</comment>
<evidence type="ECO:0000256" key="1">
    <source>
        <dbReference type="SAM" id="MobiDB-lite"/>
    </source>
</evidence>
<organism evidence="2 3">
    <name type="scientific">Streptomyces siamensis</name>
    <dbReference type="NCBI Taxonomy" id="1274986"/>
    <lineage>
        <taxon>Bacteria</taxon>
        <taxon>Bacillati</taxon>
        <taxon>Actinomycetota</taxon>
        <taxon>Actinomycetes</taxon>
        <taxon>Kitasatosporales</taxon>
        <taxon>Streptomycetaceae</taxon>
        <taxon>Streptomyces</taxon>
    </lineage>
</organism>
<sequence length="79" mass="7753">MNESRPSRAGMSALLRRGVPPPALCGLILLLALMFALSYAVGASAGPVAPGMHGVGTRAPGDGGGTDDGDMGDQHGGGH</sequence>
<dbReference type="RefSeq" id="WP_345651175.1">
    <property type="nucleotide sequence ID" value="NZ_BAABKB010000016.1"/>
</dbReference>
<protein>
    <recommendedName>
        <fullName evidence="4">Secreted protein</fullName>
    </recommendedName>
</protein>
<reference evidence="3" key="1">
    <citation type="journal article" date="2019" name="Int. J. Syst. Evol. Microbiol.">
        <title>The Global Catalogue of Microorganisms (GCM) 10K type strain sequencing project: providing services to taxonomists for standard genome sequencing and annotation.</title>
        <authorList>
            <consortium name="The Broad Institute Genomics Platform"/>
            <consortium name="The Broad Institute Genome Sequencing Center for Infectious Disease"/>
            <person name="Wu L."/>
            <person name="Ma J."/>
        </authorList>
    </citation>
    <scope>NUCLEOTIDE SEQUENCE [LARGE SCALE GENOMIC DNA]</scope>
    <source>
        <strain evidence="3">JCM 18409</strain>
    </source>
</reference>
<evidence type="ECO:0008006" key="4">
    <source>
        <dbReference type="Google" id="ProtNLM"/>
    </source>
</evidence>
<keyword evidence="3" id="KW-1185">Reference proteome</keyword>
<proteinExistence type="predicted"/>
<feature type="region of interest" description="Disordered" evidence="1">
    <location>
        <begin position="46"/>
        <end position="79"/>
    </location>
</feature>
<feature type="compositionally biased region" description="Low complexity" evidence="1">
    <location>
        <begin position="46"/>
        <end position="60"/>
    </location>
</feature>
<gene>
    <name evidence="2" type="ORF">GCM10023335_41940</name>
</gene>
<dbReference type="EMBL" id="BAABKB010000016">
    <property type="protein sequence ID" value="GAA5016345.1"/>
    <property type="molecule type" value="Genomic_DNA"/>
</dbReference>
<name>A0ABP9J317_9ACTN</name>
<dbReference type="Proteomes" id="UP001501759">
    <property type="component" value="Unassembled WGS sequence"/>
</dbReference>